<keyword evidence="4" id="KW-1185">Reference proteome</keyword>
<comment type="caution">
    <text evidence="3">The sequence shown here is derived from an EMBL/GenBank/DDBJ whole genome shotgun (WGS) entry which is preliminary data.</text>
</comment>
<dbReference type="AlphaFoldDB" id="A0A8T1V498"/>
<evidence type="ECO:0000256" key="2">
    <source>
        <dbReference type="SAM" id="Phobius"/>
    </source>
</evidence>
<feature type="region of interest" description="Disordered" evidence="1">
    <location>
        <begin position="191"/>
        <end position="228"/>
    </location>
</feature>
<sequence length="228" mass="24789">MLDYRHSDNAAHYFPSTNTTYCAYDDATCTECRADKFVGAYSGKMNMSAYCTGESDCVCVAFCESPKWESIVVEEACEATPTTGINTSSSIPSIGIAAIILVGALLALSAILQLFNMFRARRREVRWHNMLAQSIAVRRQPTMGLTLELSAWKEMRNGFIADEHKVGNEDCLGHRLADAPADAPMVTVEEGEGYRPMSPGVPVLPAPPPSPARPVPVSIPSRTQRAST</sequence>
<accession>A0A8T1V498</accession>
<keyword evidence="2" id="KW-0472">Membrane</keyword>
<gene>
    <name evidence="3" type="ORF">PHYPSEUDO_015236</name>
</gene>
<feature type="compositionally biased region" description="Pro residues" evidence="1">
    <location>
        <begin position="202"/>
        <end position="214"/>
    </location>
</feature>
<organism evidence="3 4">
    <name type="scientific">Phytophthora pseudosyringae</name>
    <dbReference type="NCBI Taxonomy" id="221518"/>
    <lineage>
        <taxon>Eukaryota</taxon>
        <taxon>Sar</taxon>
        <taxon>Stramenopiles</taxon>
        <taxon>Oomycota</taxon>
        <taxon>Peronosporomycetes</taxon>
        <taxon>Peronosporales</taxon>
        <taxon>Peronosporaceae</taxon>
        <taxon>Phytophthora</taxon>
    </lineage>
</organism>
<name>A0A8T1V498_9STRA</name>
<feature type="transmembrane region" description="Helical" evidence="2">
    <location>
        <begin position="94"/>
        <end position="118"/>
    </location>
</feature>
<protein>
    <submittedName>
        <fullName evidence="3">Uncharacterized protein</fullName>
    </submittedName>
</protein>
<proteinExistence type="predicted"/>
<keyword evidence="2" id="KW-0812">Transmembrane</keyword>
<keyword evidence="2" id="KW-1133">Transmembrane helix</keyword>
<evidence type="ECO:0000313" key="4">
    <source>
        <dbReference type="Proteomes" id="UP000694044"/>
    </source>
</evidence>
<evidence type="ECO:0000256" key="1">
    <source>
        <dbReference type="SAM" id="MobiDB-lite"/>
    </source>
</evidence>
<dbReference type="OrthoDB" id="109592at2759"/>
<dbReference type="EMBL" id="JAGDFM010000920">
    <property type="protein sequence ID" value="KAG7375801.1"/>
    <property type="molecule type" value="Genomic_DNA"/>
</dbReference>
<dbReference type="Proteomes" id="UP000694044">
    <property type="component" value="Unassembled WGS sequence"/>
</dbReference>
<evidence type="ECO:0000313" key="3">
    <source>
        <dbReference type="EMBL" id="KAG7375801.1"/>
    </source>
</evidence>
<reference evidence="3" key="1">
    <citation type="submission" date="2021-02" db="EMBL/GenBank/DDBJ databases">
        <authorList>
            <person name="Palmer J.M."/>
        </authorList>
    </citation>
    <scope>NUCLEOTIDE SEQUENCE</scope>
    <source>
        <strain evidence="3">SCRP734</strain>
    </source>
</reference>